<dbReference type="InterPro" id="IPR036716">
    <property type="entry name" value="Pest_crys_N_sf"/>
</dbReference>
<dbReference type="Gene3D" id="1.20.190.10">
    <property type="entry name" value="Pesticidal crystal protein, N-terminal domain"/>
    <property type="match status" value="1"/>
</dbReference>
<sequence length="635" mass="71279">MWTMMLTPYTLVVILATAFGKDFIGNFKSNMDKIGEKAASLSVNTEKIGNFKNDVTEFLNKPDLPTMDSKVGGAIESVGGGAITLYNGIANNKWQDIVVGALGIIGGIAVFAGPYGVVLSSVLKVVSSLFGLISNDEKAEESQESMIERVINEALEKTRIEDLKAQAEGLKKAILSIRNSISQFRDTQNISKNEAYEMYTQVFRGLDFLGRLKYEIDKFCKCSFDIEKALKEEGDSKIFKDQKKKSNNCLSLLNLYSDITVYRHLLIADMASLFFTIGSKENNSDVKKTGENLISFSEKERVSDKNILLFLFDPINNHEKRFCIAQYFGSPSKYPTIMPYLMELKELPGVHFPAPNIVFCSNVALTGLCYRYKYTKDFEKITAKELNWTTLAKSVYISDKVMLREHGDDGAESFYYGPTVIGNKKMHTNGYFILDKAEVDAGEVVRVCEKFDFDQTGICEQVRVGEKTINYNDGIGSMFIPEEAIVKIEPPENSENDAFIGPFYGPNNIDEFCQRKLGKSILVIKKSSIDENVLNMVKVCRGVSFTIQCEYLEINNYGRMKINECDYWGKSRIKSMVVPEGLMVEMWTEDNFLGLKLGPYIGPLSLPTIEGVNSGENGDKILSMKVCKRTEKEIC</sequence>
<keyword evidence="1" id="KW-0732">Signal</keyword>
<dbReference type="Proteomes" id="UP001652625">
    <property type="component" value="Chromosome 11"/>
</dbReference>
<feature type="signal peptide" evidence="1">
    <location>
        <begin position="1"/>
        <end position="20"/>
    </location>
</feature>
<gene>
    <name evidence="3" type="primary">LOC136087324</name>
</gene>
<reference evidence="3" key="1">
    <citation type="submission" date="2025-08" db="UniProtKB">
        <authorList>
            <consortium name="RefSeq"/>
        </authorList>
    </citation>
    <scope>IDENTIFICATION</scope>
</reference>
<proteinExistence type="predicted"/>
<keyword evidence="2" id="KW-1185">Reference proteome</keyword>
<evidence type="ECO:0000256" key="1">
    <source>
        <dbReference type="SAM" id="SignalP"/>
    </source>
</evidence>
<organism evidence="2 3">
    <name type="scientific">Hydra vulgaris</name>
    <name type="common">Hydra</name>
    <name type="synonym">Hydra attenuata</name>
    <dbReference type="NCBI Taxonomy" id="6087"/>
    <lineage>
        <taxon>Eukaryota</taxon>
        <taxon>Metazoa</taxon>
        <taxon>Cnidaria</taxon>
        <taxon>Hydrozoa</taxon>
        <taxon>Hydroidolina</taxon>
        <taxon>Anthoathecata</taxon>
        <taxon>Aplanulata</taxon>
        <taxon>Hydridae</taxon>
        <taxon>Hydra</taxon>
    </lineage>
</organism>
<accession>A0ABM4CV65</accession>
<evidence type="ECO:0000313" key="2">
    <source>
        <dbReference type="Proteomes" id="UP001652625"/>
    </source>
</evidence>
<dbReference type="GeneID" id="136087324"/>
<dbReference type="RefSeq" id="XP_065665822.1">
    <property type="nucleotide sequence ID" value="XM_065809750.1"/>
</dbReference>
<evidence type="ECO:0000313" key="3">
    <source>
        <dbReference type="RefSeq" id="XP_065665822.1"/>
    </source>
</evidence>
<name>A0ABM4CV65_HYDVU</name>
<protein>
    <submittedName>
        <fullName evidence="3">Uncharacterized protein LOC136087324</fullName>
    </submittedName>
</protein>
<dbReference type="SUPFAM" id="SSF56849">
    <property type="entry name" value="delta-Endotoxin (insectocide), N-terminal domain"/>
    <property type="match status" value="1"/>
</dbReference>
<feature type="chain" id="PRO_5045041358" evidence="1">
    <location>
        <begin position="21"/>
        <end position="635"/>
    </location>
</feature>